<accession>A0ABS1LG39</accession>
<reference evidence="2 3" key="1">
    <citation type="journal article" date="2021" name="Arch. Microbiol.">
        <title>Myceligenerans indicum sp. nov., an actinobacterium isolated from mangrove sediment of Sundarbans, India.</title>
        <authorList>
            <person name="Asha K."/>
            <person name="Bhadury P."/>
        </authorList>
    </citation>
    <scope>NUCLEOTIDE SEQUENCE [LARGE SCALE GENOMIC DNA]</scope>
    <source>
        <strain evidence="2 3">I2</strain>
    </source>
</reference>
<comment type="caution">
    <text evidence="2">The sequence shown here is derived from an EMBL/GenBank/DDBJ whole genome shotgun (WGS) entry which is preliminary data.</text>
</comment>
<gene>
    <name evidence="2" type="ORF">HGK34_00680</name>
</gene>
<dbReference type="Proteomes" id="UP000675409">
    <property type="component" value="Unassembled WGS sequence"/>
</dbReference>
<organism evidence="2 3">
    <name type="scientific">Myceligenerans indicum</name>
    <dbReference type="NCBI Taxonomy" id="2593663"/>
    <lineage>
        <taxon>Bacteria</taxon>
        <taxon>Bacillati</taxon>
        <taxon>Actinomycetota</taxon>
        <taxon>Actinomycetes</taxon>
        <taxon>Micrococcales</taxon>
        <taxon>Promicromonosporaceae</taxon>
        <taxon>Myceligenerans</taxon>
    </lineage>
</organism>
<feature type="signal peptide" evidence="1">
    <location>
        <begin position="1"/>
        <end position="39"/>
    </location>
</feature>
<evidence type="ECO:0000256" key="1">
    <source>
        <dbReference type="SAM" id="SignalP"/>
    </source>
</evidence>
<evidence type="ECO:0000313" key="2">
    <source>
        <dbReference type="EMBL" id="MBL0884808.1"/>
    </source>
</evidence>
<dbReference type="EMBL" id="JABBYC010000001">
    <property type="protein sequence ID" value="MBL0884808.1"/>
    <property type="molecule type" value="Genomic_DNA"/>
</dbReference>
<feature type="chain" id="PRO_5047525633" evidence="1">
    <location>
        <begin position="40"/>
        <end position="219"/>
    </location>
</feature>
<dbReference type="RefSeq" id="WP_201844637.1">
    <property type="nucleotide sequence ID" value="NZ_JABBYC010000001.1"/>
</dbReference>
<evidence type="ECO:0000313" key="3">
    <source>
        <dbReference type="Proteomes" id="UP000675409"/>
    </source>
</evidence>
<proteinExistence type="predicted"/>
<keyword evidence="1" id="KW-0732">Signal</keyword>
<keyword evidence="3" id="KW-1185">Reference proteome</keyword>
<name>A0ABS1LG39_9MICO</name>
<protein>
    <submittedName>
        <fullName evidence="2">Uncharacterized protein</fullName>
    </submittedName>
</protein>
<sequence>MRHTPRKFPSVILTAGLAAGLTVGVAASAAARPAAPACAATSTVTVPSQAYGGPPTCEPTTDPIDLGEPTPGATDDWQTTETNGVGYAVPADWTGHAIEGDGGSGHEWESPDIAVSDEFGDLHWRILVQSPFVSQVMPVPDELNDIGFHASYIEVEGASEAVLVASQGGHWADSSVEAIDFEVYVQSGSTGVVTRFMGELPGGAEGQFLLDNFVPTIQP</sequence>